<evidence type="ECO:0000313" key="3">
    <source>
        <dbReference type="Proteomes" id="UP000037069"/>
    </source>
</evidence>
<sequence length="276" mass="32372">MYGLIQNRHTLLLPWLSNVAVLIMFNIFAVIGQFEEANREVTRISFYLAFGFFMALELQVLFWYIIFTLLKVGHRKTFRVVQIIQEKPEIKKIEDKDTFQIYLVGSEEVNEKQAAIIISVALILDLIKYKEDKTKAMLQGIPYDEDREVVSSLSVAVSFSLTFILTSPFLIWGALREKHICLVPWLYNSFFCIIVTAIYLFVVLLKNFYYLDAPNEEVKSFLVLTILMIFGLTIQIIFYRIVYKLYKELVIDQRLKYLENSSTIFIVYDEANTDQR</sequence>
<comment type="caution">
    <text evidence="2">The sequence shown here is derived from an EMBL/GenBank/DDBJ whole genome shotgun (WGS) entry which is preliminary data.</text>
</comment>
<evidence type="ECO:0000256" key="1">
    <source>
        <dbReference type="SAM" id="Phobius"/>
    </source>
</evidence>
<accession>A0A0L0CF02</accession>
<feature type="transmembrane region" description="Helical" evidence="1">
    <location>
        <begin position="185"/>
        <end position="209"/>
    </location>
</feature>
<reference evidence="2 3" key="1">
    <citation type="journal article" date="2015" name="Nat. Commun.">
        <title>Lucilia cuprina genome unlocks parasitic fly biology to underpin future interventions.</title>
        <authorList>
            <person name="Anstead C.A."/>
            <person name="Korhonen P.K."/>
            <person name="Young N.D."/>
            <person name="Hall R.S."/>
            <person name="Jex A.R."/>
            <person name="Murali S.C."/>
            <person name="Hughes D.S."/>
            <person name="Lee S.F."/>
            <person name="Perry T."/>
            <person name="Stroehlein A.J."/>
            <person name="Ansell B.R."/>
            <person name="Breugelmans B."/>
            <person name="Hofmann A."/>
            <person name="Qu J."/>
            <person name="Dugan S."/>
            <person name="Lee S.L."/>
            <person name="Chao H."/>
            <person name="Dinh H."/>
            <person name="Han Y."/>
            <person name="Doddapaneni H.V."/>
            <person name="Worley K.C."/>
            <person name="Muzny D.M."/>
            <person name="Ioannidis P."/>
            <person name="Waterhouse R.M."/>
            <person name="Zdobnov E.M."/>
            <person name="James P.J."/>
            <person name="Bagnall N.H."/>
            <person name="Kotze A.C."/>
            <person name="Gibbs R.A."/>
            <person name="Richards S."/>
            <person name="Batterham P."/>
            <person name="Gasser R.B."/>
        </authorList>
    </citation>
    <scope>NUCLEOTIDE SEQUENCE [LARGE SCALE GENOMIC DNA]</scope>
    <source>
        <strain evidence="2 3">LS</strain>
        <tissue evidence="2">Full body</tissue>
    </source>
</reference>
<dbReference type="AlphaFoldDB" id="A0A0L0CF02"/>
<dbReference type="OrthoDB" id="8118226at2759"/>
<keyword evidence="1" id="KW-0812">Transmembrane</keyword>
<organism evidence="2 3">
    <name type="scientific">Lucilia cuprina</name>
    <name type="common">Green bottle fly</name>
    <name type="synonym">Australian sheep blowfly</name>
    <dbReference type="NCBI Taxonomy" id="7375"/>
    <lineage>
        <taxon>Eukaryota</taxon>
        <taxon>Metazoa</taxon>
        <taxon>Ecdysozoa</taxon>
        <taxon>Arthropoda</taxon>
        <taxon>Hexapoda</taxon>
        <taxon>Insecta</taxon>
        <taxon>Pterygota</taxon>
        <taxon>Neoptera</taxon>
        <taxon>Endopterygota</taxon>
        <taxon>Diptera</taxon>
        <taxon>Brachycera</taxon>
        <taxon>Muscomorpha</taxon>
        <taxon>Oestroidea</taxon>
        <taxon>Calliphoridae</taxon>
        <taxon>Luciliinae</taxon>
        <taxon>Lucilia</taxon>
    </lineage>
</organism>
<dbReference type="Proteomes" id="UP000037069">
    <property type="component" value="Unassembled WGS sequence"/>
</dbReference>
<feature type="transmembrane region" description="Helical" evidence="1">
    <location>
        <begin position="46"/>
        <end position="70"/>
    </location>
</feature>
<dbReference type="Pfam" id="PF15860">
    <property type="entry name" value="DUF4728"/>
    <property type="match status" value="2"/>
</dbReference>
<keyword evidence="1" id="KW-1133">Transmembrane helix</keyword>
<keyword evidence="1" id="KW-0472">Membrane</keyword>
<proteinExistence type="predicted"/>
<evidence type="ECO:0000313" key="2">
    <source>
        <dbReference type="EMBL" id="KNC30825.1"/>
    </source>
</evidence>
<dbReference type="InterPro" id="IPR031720">
    <property type="entry name" value="DUF4728"/>
</dbReference>
<gene>
    <name evidence="2" type="ORF">FF38_01606</name>
</gene>
<keyword evidence="3" id="KW-1185">Reference proteome</keyword>
<feature type="transmembrane region" description="Helical" evidence="1">
    <location>
        <begin position="12"/>
        <end position="34"/>
    </location>
</feature>
<feature type="transmembrane region" description="Helical" evidence="1">
    <location>
        <begin position="221"/>
        <end position="242"/>
    </location>
</feature>
<protein>
    <submittedName>
        <fullName evidence="2">Uncharacterized protein</fullName>
    </submittedName>
</protein>
<dbReference type="EMBL" id="JRES01000487">
    <property type="protein sequence ID" value="KNC30825.1"/>
    <property type="molecule type" value="Genomic_DNA"/>
</dbReference>
<name>A0A0L0CF02_LUCCU</name>
<feature type="transmembrane region" description="Helical" evidence="1">
    <location>
        <begin position="149"/>
        <end position="173"/>
    </location>
</feature>